<sequence length="231" mass="27260">MIYRFYSGGPDDTVKYVETILPLIGNVKEFEVFRNQEDTPYVVTEDDEKKRYTFILKDDNDNEFWLYTLCGYHGSGPNATLKILQMLGLKEDFEVCEKVNTHIRKKNLKPVHKLNLMVIQDKAEGYNDEMLEHNSMITIDFKYAYQKHNLIKVLRTFGYIQHVIPSNAGIFEKAYLFDDLEVPEYEYYYYTNNIFTLNREFRSFSPEQVKILVNQIIKNSGGTTSYECVIR</sequence>
<organism evidence="1 2">
    <name type="scientific">Clostridium faecium</name>
    <dbReference type="NCBI Taxonomy" id="2762223"/>
    <lineage>
        <taxon>Bacteria</taxon>
        <taxon>Bacillati</taxon>
        <taxon>Bacillota</taxon>
        <taxon>Clostridia</taxon>
        <taxon>Eubacteriales</taxon>
        <taxon>Clostridiaceae</taxon>
        <taxon>Clostridium</taxon>
    </lineage>
</organism>
<keyword evidence="2" id="KW-1185">Reference proteome</keyword>
<protein>
    <submittedName>
        <fullName evidence="1">Uncharacterized protein</fullName>
    </submittedName>
</protein>
<evidence type="ECO:0000313" key="1">
    <source>
        <dbReference type="EMBL" id="MBD8047976.1"/>
    </source>
</evidence>
<dbReference type="EMBL" id="JACSQB010000107">
    <property type="protein sequence ID" value="MBD8047976.1"/>
    <property type="molecule type" value="Genomic_DNA"/>
</dbReference>
<comment type="caution">
    <text evidence="1">The sequence shown here is derived from an EMBL/GenBank/DDBJ whole genome shotgun (WGS) entry which is preliminary data.</text>
</comment>
<evidence type="ECO:0000313" key="2">
    <source>
        <dbReference type="Proteomes" id="UP000627166"/>
    </source>
</evidence>
<dbReference type="Proteomes" id="UP000627166">
    <property type="component" value="Unassembled WGS sequence"/>
</dbReference>
<gene>
    <name evidence="1" type="ORF">H9637_13155</name>
</gene>
<proteinExistence type="predicted"/>
<reference evidence="1 2" key="1">
    <citation type="submission" date="2020-08" db="EMBL/GenBank/DDBJ databases">
        <title>A Genomic Blueprint of the Chicken Gut Microbiome.</title>
        <authorList>
            <person name="Gilroy R."/>
            <person name="Ravi A."/>
            <person name="Getino M."/>
            <person name="Pursley I."/>
            <person name="Horton D.L."/>
            <person name="Alikhan N.-F."/>
            <person name="Baker D."/>
            <person name="Gharbi K."/>
            <person name="Hall N."/>
            <person name="Watson M."/>
            <person name="Adriaenssens E.M."/>
            <person name="Foster-Nyarko E."/>
            <person name="Jarju S."/>
            <person name="Secka A."/>
            <person name="Antonio M."/>
            <person name="Oren A."/>
            <person name="Chaudhuri R."/>
            <person name="La Ragione R.M."/>
            <person name="Hildebrand F."/>
            <person name="Pallen M.J."/>
        </authorList>
    </citation>
    <scope>NUCLEOTIDE SEQUENCE [LARGE SCALE GENOMIC DNA]</scope>
    <source>
        <strain evidence="1 2">N37</strain>
    </source>
</reference>
<name>A0ABR8YUM0_9CLOT</name>
<accession>A0ABR8YUM0</accession>
<dbReference type="RefSeq" id="WP_191740934.1">
    <property type="nucleotide sequence ID" value="NZ_JACSQB010000107.1"/>
</dbReference>